<feature type="region of interest" description="Disordered" evidence="1">
    <location>
        <begin position="164"/>
        <end position="196"/>
    </location>
</feature>
<dbReference type="EMBL" id="BGPR01001003">
    <property type="protein sequence ID" value="GBM42742.1"/>
    <property type="molecule type" value="Genomic_DNA"/>
</dbReference>
<dbReference type="AlphaFoldDB" id="A0A4Y2FMP9"/>
<keyword evidence="3" id="KW-1185">Reference proteome</keyword>
<gene>
    <name evidence="2" type="ORF">AVEN_103152_1</name>
</gene>
<protein>
    <submittedName>
        <fullName evidence="2">Uncharacterized protein</fullName>
    </submittedName>
</protein>
<evidence type="ECO:0000313" key="2">
    <source>
        <dbReference type="EMBL" id="GBM42742.1"/>
    </source>
</evidence>
<dbReference type="Proteomes" id="UP000499080">
    <property type="component" value="Unassembled WGS sequence"/>
</dbReference>
<evidence type="ECO:0000256" key="1">
    <source>
        <dbReference type="SAM" id="MobiDB-lite"/>
    </source>
</evidence>
<name>A0A4Y2FMP9_ARAVE</name>
<sequence length="251" mass="29095">MVQMFYYENHGQACRKILNHEGSPSKIFLFADEGYAKTAPTAHWILKRPWWSRTFCKITEITATRRISARAKIVDLGRGNMCIKGRFKDVEDPNFSSIPLVFRKISAMQREATRVTFWDRPRNFEPRSDDEDRDAEMQTRNVSKLPHHTIERTFDLLRMIQHVTGPKHGGSSVKSGFESGTHRPRDLTTRQPQPKHAKMYLTTHVTSADFKQGYSMTGTLERGNKKKGGLHLTHFAMLKRKDYLKDDNNNK</sequence>
<evidence type="ECO:0000313" key="3">
    <source>
        <dbReference type="Proteomes" id="UP000499080"/>
    </source>
</evidence>
<reference evidence="2 3" key="1">
    <citation type="journal article" date="2019" name="Sci. Rep.">
        <title>Orb-weaving spider Araneus ventricosus genome elucidates the spidroin gene catalogue.</title>
        <authorList>
            <person name="Kono N."/>
            <person name="Nakamura H."/>
            <person name="Ohtoshi R."/>
            <person name="Moran D.A.P."/>
            <person name="Shinohara A."/>
            <person name="Yoshida Y."/>
            <person name="Fujiwara M."/>
            <person name="Mori M."/>
            <person name="Tomita M."/>
            <person name="Arakawa K."/>
        </authorList>
    </citation>
    <scope>NUCLEOTIDE SEQUENCE [LARGE SCALE GENOMIC DNA]</scope>
</reference>
<accession>A0A4Y2FMP9</accession>
<comment type="caution">
    <text evidence="2">The sequence shown here is derived from an EMBL/GenBank/DDBJ whole genome shotgun (WGS) entry which is preliminary data.</text>
</comment>
<proteinExistence type="predicted"/>
<organism evidence="2 3">
    <name type="scientific">Araneus ventricosus</name>
    <name type="common">Orbweaver spider</name>
    <name type="synonym">Epeira ventricosa</name>
    <dbReference type="NCBI Taxonomy" id="182803"/>
    <lineage>
        <taxon>Eukaryota</taxon>
        <taxon>Metazoa</taxon>
        <taxon>Ecdysozoa</taxon>
        <taxon>Arthropoda</taxon>
        <taxon>Chelicerata</taxon>
        <taxon>Arachnida</taxon>
        <taxon>Araneae</taxon>
        <taxon>Araneomorphae</taxon>
        <taxon>Entelegynae</taxon>
        <taxon>Araneoidea</taxon>
        <taxon>Araneidae</taxon>
        <taxon>Araneus</taxon>
    </lineage>
</organism>
<feature type="region of interest" description="Disordered" evidence="1">
    <location>
        <begin position="121"/>
        <end position="142"/>
    </location>
</feature>
<dbReference type="OrthoDB" id="9974612at2759"/>